<dbReference type="PANTHER" id="PTHR11937">
    <property type="entry name" value="ACTIN"/>
    <property type="match status" value="1"/>
</dbReference>
<reference evidence="3" key="1">
    <citation type="journal article" date="2021" name="Nat. Commun.">
        <title>Genetic determinants of endophytism in the Arabidopsis root mycobiome.</title>
        <authorList>
            <person name="Mesny F."/>
            <person name="Miyauchi S."/>
            <person name="Thiergart T."/>
            <person name="Pickel B."/>
            <person name="Atanasova L."/>
            <person name="Karlsson M."/>
            <person name="Huettel B."/>
            <person name="Barry K.W."/>
            <person name="Haridas S."/>
            <person name="Chen C."/>
            <person name="Bauer D."/>
            <person name="Andreopoulos W."/>
            <person name="Pangilinan J."/>
            <person name="LaButti K."/>
            <person name="Riley R."/>
            <person name="Lipzen A."/>
            <person name="Clum A."/>
            <person name="Drula E."/>
            <person name="Henrissat B."/>
            <person name="Kohler A."/>
            <person name="Grigoriev I.V."/>
            <person name="Martin F.M."/>
            <person name="Hacquard S."/>
        </authorList>
    </citation>
    <scope>NUCLEOTIDE SEQUENCE</scope>
    <source>
        <strain evidence="3">MPI-CAGE-CH-0235</strain>
    </source>
</reference>
<dbReference type="OrthoDB" id="74201at2759"/>
<organism evidence="3 4">
    <name type="scientific">Stachybotrys elegans</name>
    <dbReference type="NCBI Taxonomy" id="80388"/>
    <lineage>
        <taxon>Eukaryota</taxon>
        <taxon>Fungi</taxon>
        <taxon>Dikarya</taxon>
        <taxon>Ascomycota</taxon>
        <taxon>Pezizomycotina</taxon>
        <taxon>Sordariomycetes</taxon>
        <taxon>Hypocreomycetidae</taxon>
        <taxon>Hypocreales</taxon>
        <taxon>Stachybotryaceae</taxon>
        <taxon>Stachybotrys</taxon>
    </lineage>
</organism>
<feature type="region of interest" description="Disordered" evidence="2">
    <location>
        <begin position="1"/>
        <end position="27"/>
    </location>
</feature>
<evidence type="ECO:0000313" key="4">
    <source>
        <dbReference type="Proteomes" id="UP000813444"/>
    </source>
</evidence>
<feature type="region of interest" description="Disordered" evidence="2">
    <location>
        <begin position="85"/>
        <end position="146"/>
    </location>
</feature>
<feature type="compositionally biased region" description="Acidic residues" evidence="2">
    <location>
        <begin position="428"/>
        <end position="443"/>
    </location>
</feature>
<proteinExistence type="inferred from homology"/>
<dbReference type="SUPFAM" id="SSF53067">
    <property type="entry name" value="Actin-like ATPase domain"/>
    <property type="match status" value="2"/>
</dbReference>
<evidence type="ECO:0000256" key="1">
    <source>
        <dbReference type="RuleBase" id="RU000487"/>
    </source>
</evidence>
<dbReference type="EMBL" id="JAGPNK010000001">
    <property type="protein sequence ID" value="KAH7328168.1"/>
    <property type="molecule type" value="Genomic_DNA"/>
</dbReference>
<keyword evidence="4" id="KW-1185">Reference proteome</keyword>
<feature type="region of interest" description="Disordered" evidence="2">
    <location>
        <begin position="399"/>
        <end position="443"/>
    </location>
</feature>
<dbReference type="Gene3D" id="3.90.640.60">
    <property type="match status" value="1"/>
</dbReference>
<feature type="compositionally biased region" description="Low complexity" evidence="2">
    <location>
        <begin position="738"/>
        <end position="748"/>
    </location>
</feature>
<sequence length="841" mass="90690">MVNYITSPRKKRYKTHIPPTGSPSHRCHASAISTVSTTLPLPASGDARSSDQLQVVDEGGHVPAPEALLHQPRTATTRDATDLLKTPQRQAHGRRDSQVASPTPSRRKKRASSPSIDDPPLHTPTRSSRRRHESKSSLTSDRTTGRALFTMASSAGKWREEQILIVCPGSRTTMAQLGCSELTPPAHRIPTRMFKDGNEWRPYYTFKRTKTVNGVQEEEWVEDVDEDKGAVWPIQAGRIVQMDAFLAFLDHVHGMLTTTYHNTPIMLMASPQWTRPDCETIAQYIFEKTKTPALCMIHSGIATQYGLKSPHMTVVDIGYEKVDVTAIFEGRVMNHRDVSAGLPGLDDGSISGGEVFTQSLLRKLNAKGFGYDMAEQLKKSPICEVLPYAPGEANLVELPKEAPGTGAPAPASAEPVKINEPLRPTELNGDDGEGGGDNPEDDGVLDVAAIVTSGQTKEFLAKKEKEKGKGGRKGKDKDDSNQKAPRLPNSKRAKNIFSYEEIIQEEVQPNPPSAPPAEKAPAVEAQPESKAPDATQEGSANAGSAPEPPKPAEGTNGAAPKEDIKPEATAVTNGGAAPAQAADASANGTSATTETTTTIDPPERRAKRVRRDVEVGLERFTFAEREEIDRIVTAIYRTIQGIEHVYMRPSCWENLVFVGNGARLRGLKENILQTLNARHLISPSTATMFMSELPSNMPTPMGTGSQTPTGSFTGAPHQLPSGGVKPLLQVATTASGMGAAAMTPQPGSDAGGGPGGHHSHSHSQTPTSIKTPSLPTYLGEWTKNGFEESMFLGAQVAARIAFCLHSNMDAQSIEAQRLMSLNRVDYNELGPKAIRTHSMLN</sequence>
<evidence type="ECO:0000313" key="3">
    <source>
        <dbReference type="EMBL" id="KAH7328168.1"/>
    </source>
</evidence>
<feature type="region of interest" description="Disordered" evidence="2">
    <location>
        <begin position="456"/>
        <end position="600"/>
    </location>
</feature>
<feature type="compositionally biased region" description="Low complexity" evidence="2">
    <location>
        <begin position="576"/>
        <end position="598"/>
    </location>
</feature>
<protein>
    <recommendedName>
        <fullName evidence="5">Actin-like ATPase domain-containing protein</fullName>
    </recommendedName>
</protein>
<feature type="region of interest" description="Disordered" evidence="2">
    <location>
        <begin position="738"/>
        <end position="773"/>
    </location>
</feature>
<evidence type="ECO:0000256" key="2">
    <source>
        <dbReference type="SAM" id="MobiDB-lite"/>
    </source>
</evidence>
<name>A0A8K0WW08_9HYPO</name>
<dbReference type="InterPro" id="IPR043129">
    <property type="entry name" value="ATPase_NBD"/>
</dbReference>
<dbReference type="SMART" id="SM00268">
    <property type="entry name" value="ACTIN"/>
    <property type="match status" value="1"/>
</dbReference>
<comment type="similarity">
    <text evidence="1">Belongs to the actin family.</text>
</comment>
<evidence type="ECO:0008006" key="5">
    <source>
        <dbReference type="Google" id="ProtNLM"/>
    </source>
</evidence>
<dbReference type="Gene3D" id="3.30.420.40">
    <property type="match status" value="3"/>
</dbReference>
<dbReference type="AlphaFoldDB" id="A0A8K0WW08"/>
<comment type="caution">
    <text evidence="3">The sequence shown here is derived from an EMBL/GenBank/DDBJ whole genome shotgun (WGS) entry which is preliminary data.</text>
</comment>
<dbReference type="Proteomes" id="UP000813444">
    <property type="component" value="Unassembled WGS sequence"/>
</dbReference>
<dbReference type="Pfam" id="PF00022">
    <property type="entry name" value="Actin"/>
    <property type="match status" value="1"/>
</dbReference>
<feature type="compositionally biased region" description="Low complexity" evidence="2">
    <location>
        <begin position="401"/>
        <end position="415"/>
    </location>
</feature>
<feature type="compositionally biased region" description="Basic and acidic residues" evidence="2">
    <location>
        <begin position="459"/>
        <end position="481"/>
    </location>
</feature>
<feature type="compositionally biased region" description="Low complexity" evidence="2">
    <location>
        <begin position="516"/>
        <end position="528"/>
    </location>
</feature>
<gene>
    <name evidence="3" type="ORF">B0I35DRAFT_472914</name>
</gene>
<accession>A0A8K0WW08</accession>
<dbReference type="InterPro" id="IPR004000">
    <property type="entry name" value="Actin"/>
</dbReference>